<dbReference type="InterPro" id="IPR013154">
    <property type="entry name" value="ADH-like_N"/>
</dbReference>
<keyword evidence="2" id="KW-0560">Oxidoreductase</keyword>
<sequence>MPRAVQRDGYGGVDVLEVREVPARTAGPGEVVVEVVAAGLNPGEAAIRAGVFADRWPSTFPEGQGSDLAGRVTAVGPGVVDVAVGDEVIGFTDERRSQADEVVLPAGNLTPRPAGVPWEVAGALFVAGTTAVAAVRAVAAQAGETAVVSGAAGGVGSLVVQLLAGAGVRVLGLAGPDHHDWLRAHGVEPVDYRGDVAASIRERTPDGIDAFVDTFGGGYVDLAVELGVAPERIDTVADFAAAARHPGVRTDGNAAAATAEVLAEVAGLVADGRLEVPIAATYPLEQVRDAYTDLERRHTLGKIVLLTGR</sequence>
<name>A0A917W9B3_9ACTN</name>
<dbReference type="Pfam" id="PF13602">
    <property type="entry name" value="ADH_zinc_N_2"/>
    <property type="match status" value="1"/>
</dbReference>
<dbReference type="SUPFAM" id="SSF50129">
    <property type="entry name" value="GroES-like"/>
    <property type="match status" value="1"/>
</dbReference>
<dbReference type="Gene3D" id="3.90.180.10">
    <property type="entry name" value="Medium-chain alcohol dehydrogenases, catalytic domain"/>
    <property type="match status" value="1"/>
</dbReference>
<comment type="caution">
    <text evidence="4">The sequence shown here is derived from an EMBL/GenBank/DDBJ whole genome shotgun (WGS) entry which is preliminary data.</text>
</comment>
<dbReference type="GO" id="GO:0005829">
    <property type="term" value="C:cytosol"/>
    <property type="evidence" value="ECO:0007669"/>
    <property type="project" value="TreeGrafter"/>
</dbReference>
<dbReference type="Proteomes" id="UP000655208">
    <property type="component" value="Unassembled WGS sequence"/>
</dbReference>
<dbReference type="Pfam" id="PF08240">
    <property type="entry name" value="ADH_N"/>
    <property type="match status" value="1"/>
</dbReference>
<dbReference type="PANTHER" id="PTHR48106:SF13">
    <property type="entry name" value="QUINONE OXIDOREDUCTASE-RELATED"/>
    <property type="match status" value="1"/>
</dbReference>
<protein>
    <submittedName>
        <fullName evidence="4">NADPH:quinone reductase</fullName>
    </submittedName>
</protein>
<dbReference type="SUPFAM" id="SSF51735">
    <property type="entry name" value="NAD(P)-binding Rossmann-fold domains"/>
    <property type="match status" value="1"/>
</dbReference>
<dbReference type="InterPro" id="IPR020843">
    <property type="entry name" value="ER"/>
</dbReference>
<accession>A0A917W9B3</accession>
<dbReference type="InterPro" id="IPR011032">
    <property type="entry name" value="GroES-like_sf"/>
</dbReference>
<evidence type="ECO:0000256" key="2">
    <source>
        <dbReference type="ARBA" id="ARBA00023002"/>
    </source>
</evidence>
<reference evidence="4" key="2">
    <citation type="submission" date="2020-09" db="EMBL/GenBank/DDBJ databases">
        <authorList>
            <person name="Sun Q."/>
            <person name="Zhou Y."/>
        </authorList>
    </citation>
    <scope>NUCLEOTIDE SEQUENCE</scope>
    <source>
        <strain evidence="4">CGMCC 4.7308</strain>
    </source>
</reference>
<proteinExistence type="predicted"/>
<dbReference type="GO" id="GO:0070402">
    <property type="term" value="F:NADPH binding"/>
    <property type="evidence" value="ECO:0007669"/>
    <property type="project" value="TreeGrafter"/>
</dbReference>
<keyword evidence="5" id="KW-1185">Reference proteome</keyword>
<dbReference type="RefSeq" id="WP_188939529.1">
    <property type="nucleotide sequence ID" value="NZ_BMNA01000001.1"/>
</dbReference>
<evidence type="ECO:0000256" key="1">
    <source>
        <dbReference type="ARBA" id="ARBA00022857"/>
    </source>
</evidence>
<reference evidence="4" key="1">
    <citation type="journal article" date="2014" name="Int. J. Syst. Evol. Microbiol.">
        <title>Complete genome sequence of Corynebacterium casei LMG S-19264T (=DSM 44701T), isolated from a smear-ripened cheese.</title>
        <authorList>
            <consortium name="US DOE Joint Genome Institute (JGI-PGF)"/>
            <person name="Walter F."/>
            <person name="Albersmeier A."/>
            <person name="Kalinowski J."/>
            <person name="Ruckert C."/>
        </authorList>
    </citation>
    <scope>NUCLEOTIDE SEQUENCE</scope>
    <source>
        <strain evidence="4">CGMCC 4.7308</strain>
    </source>
</reference>
<dbReference type="GO" id="GO:0003960">
    <property type="term" value="F:quinone reductase (NADPH) activity"/>
    <property type="evidence" value="ECO:0007669"/>
    <property type="project" value="TreeGrafter"/>
</dbReference>
<dbReference type="InterPro" id="IPR036291">
    <property type="entry name" value="NAD(P)-bd_dom_sf"/>
</dbReference>
<dbReference type="AlphaFoldDB" id="A0A917W9B3"/>
<dbReference type="GO" id="GO:0035925">
    <property type="term" value="F:mRNA 3'-UTR AU-rich region binding"/>
    <property type="evidence" value="ECO:0007669"/>
    <property type="project" value="TreeGrafter"/>
</dbReference>
<dbReference type="SMART" id="SM00829">
    <property type="entry name" value="PKS_ER"/>
    <property type="match status" value="1"/>
</dbReference>
<dbReference type="Gene3D" id="3.40.50.720">
    <property type="entry name" value="NAD(P)-binding Rossmann-like Domain"/>
    <property type="match status" value="1"/>
</dbReference>
<dbReference type="PANTHER" id="PTHR48106">
    <property type="entry name" value="QUINONE OXIDOREDUCTASE PIG3-RELATED"/>
    <property type="match status" value="1"/>
</dbReference>
<evidence type="ECO:0000313" key="5">
    <source>
        <dbReference type="Proteomes" id="UP000655208"/>
    </source>
</evidence>
<feature type="domain" description="Enoyl reductase (ER)" evidence="3">
    <location>
        <begin position="11"/>
        <end position="305"/>
    </location>
</feature>
<evidence type="ECO:0000259" key="3">
    <source>
        <dbReference type="SMART" id="SM00829"/>
    </source>
</evidence>
<dbReference type="EMBL" id="BMNA01000001">
    <property type="protein sequence ID" value="GGL84721.1"/>
    <property type="molecule type" value="Genomic_DNA"/>
</dbReference>
<keyword evidence="1" id="KW-0521">NADP</keyword>
<organism evidence="4 5">
    <name type="scientific">Nakamurella endophytica</name>
    <dbReference type="NCBI Taxonomy" id="1748367"/>
    <lineage>
        <taxon>Bacteria</taxon>
        <taxon>Bacillati</taxon>
        <taxon>Actinomycetota</taxon>
        <taxon>Actinomycetes</taxon>
        <taxon>Nakamurellales</taxon>
        <taxon>Nakamurellaceae</taxon>
        <taxon>Nakamurella</taxon>
    </lineage>
</organism>
<dbReference type="CDD" id="cd05289">
    <property type="entry name" value="MDR_like_2"/>
    <property type="match status" value="1"/>
</dbReference>
<gene>
    <name evidence="4" type="ORF">GCM10011594_00380</name>
</gene>
<evidence type="ECO:0000313" key="4">
    <source>
        <dbReference type="EMBL" id="GGL84721.1"/>
    </source>
</evidence>